<name>Q86QT7_BOMMO</name>
<evidence type="ECO:0000313" key="1">
    <source>
        <dbReference type="EMBL" id="AAO33920.1"/>
    </source>
</evidence>
<sequence>MPTIYPIMSGNCLSRMSVMPGVNQATAYCHERRRRRLYLSQR</sequence>
<reference evidence="1" key="1">
    <citation type="journal article" date="2003" name="Genome">
        <title>Identification of ISSR markers associated with productivity traits in silkworm, Bombyx moni L.</title>
        <authorList>
            <person name="Chatterjee S.N."/>
            <person name="Mohandas T.P."/>
        </authorList>
    </citation>
    <scope>NUCLEOTIDE SEQUENCE</scope>
    <source>
        <strain evidence="1">Nistari</strain>
    </source>
</reference>
<accession>Q86QT7</accession>
<protein>
    <submittedName>
        <fullName evidence="1">Uncharacterized protein</fullName>
    </submittedName>
</protein>
<organism evidence="1">
    <name type="scientific">Bombyx mori</name>
    <name type="common">Silk moth</name>
    <dbReference type="NCBI Taxonomy" id="7091"/>
    <lineage>
        <taxon>Eukaryota</taxon>
        <taxon>Metazoa</taxon>
        <taxon>Ecdysozoa</taxon>
        <taxon>Arthropoda</taxon>
        <taxon>Hexapoda</taxon>
        <taxon>Insecta</taxon>
        <taxon>Pterygota</taxon>
        <taxon>Neoptera</taxon>
        <taxon>Endopterygota</taxon>
        <taxon>Lepidoptera</taxon>
        <taxon>Glossata</taxon>
        <taxon>Ditrysia</taxon>
        <taxon>Bombycoidea</taxon>
        <taxon>Bombycidae</taxon>
        <taxon>Bombycinae</taxon>
        <taxon>Bombyx</taxon>
    </lineage>
</organism>
<dbReference type="EMBL" id="AY163780">
    <property type="protein sequence ID" value="AAO33920.1"/>
    <property type="molecule type" value="Genomic_DNA"/>
</dbReference>
<dbReference type="AlphaFoldDB" id="Q86QT7"/>
<proteinExistence type="predicted"/>